<evidence type="ECO:0000256" key="2">
    <source>
        <dbReference type="SAM" id="SignalP"/>
    </source>
</evidence>
<accession>A0ABQ2CYH6</accession>
<dbReference type="InterPro" id="IPR000668">
    <property type="entry name" value="Peptidase_C1A_C"/>
</dbReference>
<dbReference type="SUPFAM" id="SSF54001">
    <property type="entry name" value="Cysteine proteinases"/>
    <property type="match status" value="1"/>
</dbReference>
<proteinExistence type="inferred from homology"/>
<gene>
    <name evidence="4" type="ORF">GCM10008938_19050</name>
</gene>
<dbReference type="RefSeq" id="WP_189002449.1">
    <property type="nucleotide sequence ID" value="NZ_BMOD01000005.1"/>
</dbReference>
<dbReference type="Gene3D" id="3.90.70.10">
    <property type="entry name" value="Cysteine proteinases"/>
    <property type="match status" value="1"/>
</dbReference>
<dbReference type="InterPro" id="IPR038765">
    <property type="entry name" value="Papain-like_cys_pep_sf"/>
</dbReference>
<dbReference type="InterPro" id="IPR013128">
    <property type="entry name" value="Peptidase_C1A"/>
</dbReference>
<feature type="signal peptide" evidence="2">
    <location>
        <begin position="1"/>
        <end position="16"/>
    </location>
</feature>
<feature type="domain" description="Peptidase C1A papain C-terminal" evidence="3">
    <location>
        <begin position="241"/>
        <end position="282"/>
    </location>
</feature>
<evidence type="ECO:0000313" key="4">
    <source>
        <dbReference type="EMBL" id="GGJ32989.1"/>
    </source>
</evidence>
<dbReference type="Proteomes" id="UP000632222">
    <property type="component" value="Unassembled WGS sequence"/>
</dbReference>
<dbReference type="EMBL" id="BMOD01000005">
    <property type="protein sequence ID" value="GGJ32989.1"/>
    <property type="molecule type" value="Genomic_DNA"/>
</dbReference>
<feature type="chain" id="PRO_5045709138" description="Peptidase C1A papain C-terminal domain-containing protein" evidence="2">
    <location>
        <begin position="17"/>
        <end position="515"/>
    </location>
</feature>
<dbReference type="Pfam" id="PF00112">
    <property type="entry name" value="Peptidase_C1"/>
    <property type="match status" value="1"/>
</dbReference>
<evidence type="ECO:0000313" key="5">
    <source>
        <dbReference type="Proteomes" id="UP000632222"/>
    </source>
</evidence>
<dbReference type="PANTHER" id="PTHR12411">
    <property type="entry name" value="CYSTEINE PROTEASE FAMILY C1-RELATED"/>
    <property type="match status" value="1"/>
</dbReference>
<organism evidence="4 5">
    <name type="scientific">Deinococcus roseus</name>
    <dbReference type="NCBI Taxonomy" id="392414"/>
    <lineage>
        <taxon>Bacteria</taxon>
        <taxon>Thermotogati</taxon>
        <taxon>Deinococcota</taxon>
        <taxon>Deinococci</taxon>
        <taxon>Deinococcales</taxon>
        <taxon>Deinococcaceae</taxon>
        <taxon>Deinococcus</taxon>
    </lineage>
</organism>
<keyword evidence="2" id="KW-0732">Signal</keyword>
<sequence>MKKWFLLLLLASSAHAQNPGQTFKSLPEGATLISEKEFYLLQSKSPPLPPVDAGFEASNQKVVKAFMAQHPELTDFHELVKLAPQPGDPEVQFLADGNYLFTTTDNAKNPMPVVTLGEAFKYSSLAGSIQHFPQKNNQVLMYQMLYPVVPARDRKQYSYPDPAKVAGLDTEQISRWNERIASSYRDLLLKNTPQRPLGWTDDPTREVGYLDGSDRARSDSWCSAHKAGGVYNNFSWPLKDFTTSVKNQGMRGSCVAFGIISATETQHAFRQLEWVNLSEQAFYNRITSVWQPREYGDNADVRYDFDQAVNERYFFALEKEWPYNPSYLRQEIRDGDTLLGYRGSCTGYTDPYCSETAHQSQQFCANIGTGFICLTNPKPVAPTSILPAAQAELWDHRNRERSVAYIILALKLGNSVVASMGVMPGFDGADANGFGYTRPLNVKWKSRGGHAVHFTGVISNAELAAILPGAPMGAGGGYFITKNSWGACWKDGGYIYIPFDYMKSYGYSAVRVQVP</sequence>
<evidence type="ECO:0000259" key="3">
    <source>
        <dbReference type="Pfam" id="PF00112"/>
    </source>
</evidence>
<keyword evidence="5" id="KW-1185">Reference proteome</keyword>
<protein>
    <recommendedName>
        <fullName evidence="3">Peptidase C1A papain C-terminal domain-containing protein</fullName>
    </recommendedName>
</protein>
<comment type="caution">
    <text evidence="4">The sequence shown here is derived from an EMBL/GenBank/DDBJ whole genome shotgun (WGS) entry which is preliminary data.</text>
</comment>
<evidence type="ECO:0000256" key="1">
    <source>
        <dbReference type="ARBA" id="ARBA00008455"/>
    </source>
</evidence>
<name>A0ABQ2CYH6_9DEIO</name>
<comment type="similarity">
    <text evidence="1">Belongs to the peptidase C1 family.</text>
</comment>
<dbReference type="CDD" id="cd02619">
    <property type="entry name" value="Peptidase_C1"/>
    <property type="match status" value="1"/>
</dbReference>
<reference evidence="5" key="1">
    <citation type="journal article" date="2019" name="Int. J. Syst. Evol. Microbiol.">
        <title>The Global Catalogue of Microorganisms (GCM) 10K type strain sequencing project: providing services to taxonomists for standard genome sequencing and annotation.</title>
        <authorList>
            <consortium name="The Broad Institute Genomics Platform"/>
            <consortium name="The Broad Institute Genome Sequencing Center for Infectious Disease"/>
            <person name="Wu L."/>
            <person name="Ma J."/>
        </authorList>
    </citation>
    <scope>NUCLEOTIDE SEQUENCE [LARGE SCALE GENOMIC DNA]</scope>
    <source>
        <strain evidence="5">JCM 14370</strain>
    </source>
</reference>